<dbReference type="InterPro" id="IPR011010">
    <property type="entry name" value="DNA_brk_join_enz"/>
</dbReference>
<dbReference type="InterPro" id="IPR044068">
    <property type="entry name" value="CB"/>
</dbReference>
<dbReference type="InterPro" id="IPR002104">
    <property type="entry name" value="Integrase_catalytic"/>
</dbReference>
<dbReference type="PROSITE" id="PS51898">
    <property type="entry name" value="TYR_RECOMBINASE"/>
    <property type="match status" value="1"/>
</dbReference>
<keyword evidence="1 3" id="KW-0238">DNA-binding</keyword>
<gene>
    <name evidence="6" type="ORF">SAMN05216313_1775</name>
</gene>
<dbReference type="InterPro" id="IPR010998">
    <property type="entry name" value="Integrase_recombinase_N"/>
</dbReference>
<protein>
    <submittedName>
        <fullName evidence="6">Site-specific recombinase XerD</fullName>
    </submittedName>
</protein>
<keyword evidence="2" id="KW-0233">DNA recombination</keyword>
<dbReference type="Gene3D" id="1.10.443.10">
    <property type="entry name" value="Intergrase catalytic core"/>
    <property type="match status" value="1"/>
</dbReference>
<proteinExistence type="predicted"/>
<name>A0A1I0KF71_9FIRM</name>
<dbReference type="SUPFAM" id="SSF56349">
    <property type="entry name" value="DNA breaking-rejoining enzymes"/>
    <property type="match status" value="1"/>
</dbReference>
<evidence type="ECO:0000313" key="6">
    <source>
        <dbReference type="EMBL" id="SEU23054.1"/>
    </source>
</evidence>
<sequence length="280" mass="32976">MTDFQQEEIEIFKEYLRKRGAAPNTISAYSASVRLYFSLYSDINITNLQSYKEYLLEHFKANTVNIRIFGINQYIETLSNNPEMRLDSYKLPSVKRQQKPFLDNVISKKDYERLKRGLKRDGNMFWYFVVRFLAATGARISELVKVKVEHVHIGCMDLYSKGGKLRRIYFPEKLCIEMLSWLTIEGRDSGFIFVNKRGDQITPRGISSQLKVLAIRYHIPPETVYPHSFRHRFAKNFLNKFNDISLLADLMGHESIETTRIYLTKSSLEQRKFIDKIVTW</sequence>
<dbReference type="PROSITE" id="PS51900">
    <property type="entry name" value="CB"/>
    <property type="match status" value="1"/>
</dbReference>
<dbReference type="RefSeq" id="WP_092372069.1">
    <property type="nucleotide sequence ID" value="NZ_FOIM01000077.1"/>
</dbReference>
<dbReference type="AlphaFoldDB" id="A0A1I0KF71"/>
<dbReference type="Pfam" id="PF00589">
    <property type="entry name" value="Phage_integrase"/>
    <property type="match status" value="1"/>
</dbReference>
<dbReference type="GO" id="GO:0006310">
    <property type="term" value="P:DNA recombination"/>
    <property type="evidence" value="ECO:0007669"/>
    <property type="project" value="UniProtKB-KW"/>
</dbReference>
<evidence type="ECO:0000259" key="4">
    <source>
        <dbReference type="PROSITE" id="PS51898"/>
    </source>
</evidence>
<keyword evidence="7" id="KW-1185">Reference proteome</keyword>
<evidence type="ECO:0000256" key="1">
    <source>
        <dbReference type="ARBA" id="ARBA00023125"/>
    </source>
</evidence>
<dbReference type="Gene3D" id="1.10.150.130">
    <property type="match status" value="1"/>
</dbReference>
<feature type="domain" description="Core-binding (CB)" evidence="5">
    <location>
        <begin position="3"/>
        <end position="79"/>
    </location>
</feature>
<evidence type="ECO:0000313" key="7">
    <source>
        <dbReference type="Proteomes" id="UP000198508"/>
    </source>
</evidence>
<dbReference type="GO" id="GO:0003677">
    <property type="term" value="F:DNA binding"/>
    <property type="evidence" value="ECO:0007669"/>
    <property type="project" value="UniProtKB-UniRule"/>
</dbReference>
<reference evidence="7" key="1">
    <citation type="submission" date="2016-10" db="EMBL/GenBank/DDBJ databases">
        <authorList>
            <person name="Varghese N."/>
            <person name="Submissions S."/>
        </authorList>
    </citation>
    <scope>NUCLEOTIDE SEQUENCE [LARGE SCALE GENOMIC DNA]</scope>
    <source>
        <strain evidence="7">NLAE-zl-G277</strain>
    </source>
</reference>
<dbReference type="EMBL" id="FOIM01000077">
    <property type="protein sequence ID" value="SEU23054.1"/>
    <property type="molecule type" value="Genomic_DNA"/>
</dbReference>
<dbReference type="InterPro" id="IPR050090">
    <property type="entry name" value="Tyrosine_recombinase_XerCD"/>
</dbReference>
<dbReference type="PANTHER" id="PTHR30349">
    <property type="entry name" value="PHAGE INTEGRASE-RELATED"/>
    <property type="match status" value="1"/>
</dbReference>
<feature type="domain" description="Tyr recombinase" evidence="4">
    <location>
        <begin position="101"/>
        <end position="275"/>
    </location>
</feature>
<evidence type="ECO:0000259" key="5">
    <source>
        <dbReference type="PROSITE" id="PS51900"/>
    </source>
</evidence>
<evidence type="ECO:0000256" key="3">
    <source>
        <dbReference type="PROSITE-ProRule" id="PRU01248"/>
    </source>
</evidence>
<organism evidence="6 7">
    <name type="scientific">Enterocloster lavalensis</name>
    <dbReference type="NCBI Taxonomy" id="460384"/>
    <lineage>
        <taxon>Bacteria</taxon>
        <taxon>Bacillati</taxon>
        <taxon>Bacillota</taxon>
        <taxon>Clostridia</taxon>
        <taxon>Lachnospirales</taxon>
        <taxon>Lachnospiraceae</taxon>
        <taxon>Enterocloster</taxon>
    </lineage>
</organism>
<dbReference type="Proteomes" id="UP000198508">
    <property type="component" value="Unassembled WGS sequence"/>
</dbReference>
<dbReference type="PANTHER" id="PTHR30349:SF89">
    <property type="entry name" value="INTEGRASE_RECOMBINASE"/>
    <property type="match status" value="1"/>
</dbReference>
<dbReference type="GO" id="GO:0015074">
    <property type="term" value="P:DNA integration"/>
    <property type="evidence" value="ECO:0007669"/>
    <property type="project" value="InterPro"/>
</dbReference>
<accession>A0A1I0KF71</accession>
<evidence type="ECO:0000256" key="2">
    <source>
        <dbReference type="ARBA" id="ARBA00023172"/>
    </source>
</evidence>
<dbReference type="InterPro" id="IPR013762">
    <property type="entry name" value="Integrase-like_cat_sf"/>
</dbReference>
<dbReference type="STRING" id="460384.SAMN05216313_1775"/>